<accession>A0A923E4E3</accession>
<dbReference type="Proteomes" id="UP000617426">
    <property type="component" value="Unassembled WGS sequence"/>
</dbReference>
<protein>
    <submittedName>
        <fullName evidence="1">Uncharacterized protein</fullName>
    </submittedName>
</protein>
<dbReference type="EMBL" id="JACHMK010000001">
    <property type="protein sequence ID" value="MBB6333970.1"/>
    <property type="molecule type" value="Genomic_DNA"/>
</dbReference>
<dbReference type="AlphaFoldDB" id="A0A923E4E3"/>
<comment type="caution">
    <text evidence="1">The sequence shown here is derived from an EMBL/GenBank/DDBJ whole genome shotgun (WGS) entry which is preliminary data.</text>
</comment>
<keyword evidence="2" id="KW-1185">Reference proteome</keyword>
<proteinExistence type="predicted"/>
<organism evidence="1 2">
    <name type="scientific">Schaalia hyovaginalis</name>
    <dbReference type="NCBI Taxonomy" id="29316"/>
    <lineage>
        <taxon>Bacteria</taxon>
        <taxon>Bacillati</taxon>
        <taxon>Actinomycetota</taxon>
        <taxon>Actinomycetes</taxon>
        <taxon>Actinomycetales</taxon>
        <taxon>Actinomycetaceae</taxon>
        <taxon>Schaalia</taxon>
    </lineage>
</organism>
<gene>
    <name evidence="1" type="ORF">HD592_000535</name>
</gene>
<sequence length="112" mass="11814">MVGLEFDRDAVGVSAKRDWGDAESFASIGARFTSLPRGFQVAADVPGAAGGGTSRLRNAVADHVEKMRWVVLEYSDACATLGSGQAEAIKDFDATEYETSSALSRITLRLGG</sequence>
<name>A0A923E4E3_9ACTO</name>
<reference evidence="1" key="1">
    <citation type="submission" date="2020-08" db="EMBL/GenBank/DDBJ databases">
        <title>Sequencing the genomes of 1000 actinobacteria strains.</title>
        <authorList>
            <person name="Klenk H.-P."/>
        </authorList>
    </citation>
    <scope>NUCLEOTIDE SEQUENCE</scope>
    <source>
        <strain evidence="1">DSM 10695</strain>
    </source>
</reference>
<dbReference type="RefSeq" id="WP_184451683.1">
    <property type="nucleotide sequence ID" value="NZ_JACHMK010000001.1"/>
</dbReference>
<evidence type="ECO:0000313" key="1">
    <source>
        <dbReference type="EMBL" id="MBB6333970.1"/>
    </source>
</evidence>
<evidence type="ECO:0000313" key="2">
    <source>
        <dbReference type="Proteomes" id="UP000617426"/>
    </source>
</evidence>